<proteinExistence type="predicted"/>
<dbReference type="InterPro" id="IPR029071">
    <property type="entry name" value="Ubiquitin-like_domsf"/>
</dbReference>
<evidence type="ECO:0000313" key="3">
    <source>
        <dbReference type="EMBL" id="CAD9494662.1"/>
    </source>
</evidence>
<accession>A0A7S2HLV2</accession>
<dbReference type="SUPFAM" id="SSF54236">
    <property type="entry name" value="Ubiquitin-like"/>
    <property type="match status" value="1"/>
</dbReference>
<dbReference type="PANTHER" id="PTHR41749:SF1">
    <property type="entry name" value="UBIQUITIN-LIKE DOMAIN-CONTAINING PROTEIN"/>
    <property type="match status" value="1"/>
</dbReference>
<dbReference type="InterPro" id="IPR000626">
    <property type="entry name" value="Ubiquitin-like_dom"/>
</dbReference>
<evidence type="ECO:0000256" key="1">
    <source>
        <dbReference type="SAM" id="MobiDB-lite"/>
    </source>
</evidence>
<dbReference type="EMBL" id="HBGS01062578">
    <property type="protein sequence ID" value="CAD9494662.1"/>
    <property type="molecule type" value="Transcribed_RNA"/>
</dbReference>
<dbReference type="PROSITE" id="PS50053">
    <property type="entry name" value="UBIQUITIN_2"/>
    <property type="match status" value="1"/>
</dbReference>
<dbReference type="AlphaFoldDB" id="A0A7S2HLV2"/>
<protein>
    <recommendedName>
        <fullName evidence="2">Ubiquitin-like domain-containing protein</fullName>
    </recommendedName>
</protein>
<feature type="domain" description="Ubiquitin-like" evidence="2">
    <location>
        <begin position="86"/>
        <end position="146"/>
    </location>
</feature>
<evidence type="ECO:0000259" key="2">
    <source>
        <dbReference type="PROSITE" id="PS50053"/>
    </source>
</evidence>
<gene>
    <name evidence="3" type="ORF">DSPE1174_LOCUS32597</name>
</gene>
<sequence>MAAAEGKTEDFEGKETSEDDACCKDGDDDDMAFAIIPDATPEGLPRKVNPRLIGLGLDLTQAKQPNDQGSDQTREAQIERRNNTVATILFELPDGSMVQNEFQMGQTVQVLKSYIASEVGIPMAQQSLYLETSTDMLLDPMTLLDYPEIDPMDEILIRVEGGNELFSHK</sequence>
<dbReference type="PANTHER" id="PTHR41749">
    <property type="entry name" value="UBIQUITIN-LIKE DOMAIN-CONTAINING PROTEIN"/>
    <property type="match status" value="1"/>
</dbReference>
<reference evidence="3" key="1">
    <citation type="submission" date="2021-01" db="EMBL/GenBank/DDBJ databases">
        <authorList>
            <person name="Corre E."/>
            <person name="Pelletier E."/>
            <person name="Niang G."/>
            <person name="Scheremetjew M."/>
            <person name="Finn R."/>
            <person name="Kale V."/>
            <person name="Holt S."/>
            <person name="Cochrane G."/>
            <person name="Meng A."/>
            <person name="Brown T."/>
            <person name="Cohen L."/>
        </authorList>
    </citation>
    <scope>NUCLEOTIDE SEQUENCE</scope>
    <source>
        <strain evidence="3">CCMP1381</strain>
    </source>
</reference>
<feature type="region of interest" description="Disordered" evidence="1">
    <location>
        <begin position="58"/>
        <end position="77"/>
    </location>
</feature>
<organism evidence="3">
    <name type="scientific">Octactis speculum</name>
    <dbReference type="NCBI Taxonomy" id="3111310"/>
    <lineage>
        <taxon>Eukaryota</taxon>
        <taxon>Sar</taxon>
        <taxon>Stramenopiles</taxon>
        <taxon>Ochrophyta</taxon>
        <taxon>Dictyochophyceae</taxon>
        <taxon>Dictyochales</taxon>
        <taxon>Dictyochaceae</taxon>
        <taxon>Octactis</taxon>
    </lineage>
</organism>
<feature type="compositionally biased region" description="Basic and acidic residues" evidence="1">
    <location>
        <begin position="1"/>
        <end position="25"/>
    </location>
</feature>
<dbReference type="Gene3D" id="3.10.20.90">
    <property type="entry name" value="Phosphatidylinositol 3-kinase Catalytic Subunit, Chain A, domain 1"/>
    <property type="match status" value="1"/>
</dbReference>
<feature type="region of interest" description="Disordered" evidence="1">
    <location>
        <begin position="1"/>
        <end position="29"/>
    </location>
</feature>
<feature type="compositionally biased region" description="Polar residues" evidence="1">
    <location>
        <begin position="61"/>
        <end position="71"/>
    </location>
</feature>
<name>A0A7S2HLV2_9STRA</name>